<dbReference type="Gene3D" id="1.20.120.530">
    <property type="entry name" value="GntR ligand-binding domain-like"/>
    <property type="match status" value="1"/>
</dbReference>
<keyword evidence="7" id="KW-1185">Reference proteome</keyword>
<name>A0A7L5BYH5_9RHOB</name>
<keyword evidence="1" id="KW-0805">Transcription regulation</keyword>
<dbReference type="CDD" id="cd07377">
    <property type="entry name" value="WHTH_GntR"/>
    <property type="match status" value="1"/>
</dbReference>
<dbReference type="KEGG" id="hdh:G5B40_14205"/>
<keyword evidence="3" id="KW-0804">Transcription</keyword>
<evidence type="ECO:0000259" key="5">
    <source>
        <dbReference type="PROSITE" id="PS50949"/>
    </source>
</evidence>
<dbReference type="InterPro" id="IPR036388">
    <property type="entry name" value="WH-like_DNA-bd_sf"/>
</dbReference>
<dbReference type="Pfam" id="PF07729">
    <property type="entry name" value="FCD"/>
    <property type="match status" value="1"/>
</dbReference>
<accession>A0A7L5BYH5</accession>
<evidence type="ECO:0000256" key="2">
    <source>
        <dbReference type="ARBA" id="ARBA00023125"/>
    </source>
</evidence>
<dbReference type="SUPFAM" id="SSF46785">
    <property type="entry name" value="Winged helix' DNA-binding domain"/>
    <property type="match status" value="1"/>
</dbReference>
<dbReference type="SMART" id="SM00345">
    <property type="entry name" value="HTH_GNTR"/>
    <property type="match status" value="1"/>
</dbReference>
<evidence type="ECO:0000256" key="1">
    <source>
        <dbReference type="ARBA" id="ARBA00023015"/>
    </source>
</evidence>
<dbReference type="Proteomes" id="UP000503336">
    <property type="component" value="Chromosome"/>
</dbReference>
<dbReference type="PROSITE" id="PS50949">
    <property type="entry name" value="HTH_GNTR"/>
    <property type="match status" value="1"/>
</dbReference>
<protein>
    <submittedName>
        <fullName evidence="6">GntR family transcriptional regulator</fullName>
    </submittedName>
</protein>
<dbReference type="PANTHER" id="PTHR43537">
    <property type="entry name" value="TRANSCRIPTIONAL REGULATOR, GNTR FAMILY"/>
    <property type="match status" value="1"/>
</dbReference>
<dbReference type="SMART" id="SM00895">
    <property type="entry name" value="FCD"/>
    <property type="match status" value="1"/>
</dbReference>
<organism evidence="6 7">
    <name type="scientific">Pikeienuella piscinae</name>
    <dbReference type="NCBI Taxonomy" id="2748098"/>
    <lineage>
        <taxon>Bacteria</taxon>
        <taxon>Pseudomonadati</taxon>
        <taxon>Pseudomonadota</taxon>
        <taxon>Alphaproteobacteria</taxon>
        <taxon>Rhodobacterales</taxon>
        <taxon>Paracoccaceae</taxon>
        <taxon>Pikeienuella</taxon>
    </lineage>
</organism>
<dbReference type="InterPro" id="IPR000524">
    <property type="entry name" value="Tscrpt_reg_HTH_GntR"/>
</dbReference>
<evidence type="ECO:0000313" key="7">
    <source>
        <dbReference type="Proteomes" id="UP000503336"/>
    </source>
</evidence>
<dbReference type="GO" id="GO:0003677">
    <property type="term" value="F:DNA binding"/>
    <property type="evidence" value="ECO:0007669"/>
    <property type="project" value="UniProtKB-KW"/>
</dbReference>
<dbReference type="PANTHER" id="PTHR43537:SF5">
    <property type="entry name" value="UXU OPERON TRANSCRIPTIONAL REGULATOR"/>
    <property type="match status" value="1"/>
</dbReference>
<dbReference type="InterPro" id="IPR011711">
    <property type="entry name" value="GntR_C"/>
</dbReference>
<dbReference type="InterPro" id="IPR008920">
    <property type="entry name" value="TF_FadR/GntR_C"/>
</dbReference>
<evidence type="ECO:0000256" key="3">
    <source>
        <dbReference type="ARBA" id="ARBA00023163"/>
    </source>
</evidence>
<feature type="domain" description="HTH gntR-type" evidence="5">
    <location>
        <begin position="4"/>
        <end position="71"/>
    </location>
</feature>
<dbReference type="EMBL" id="CP049056">
    <property type="protein sequence ID" value="QIE56501.1"/>
    <property type="molecule type" value="Genomic_DNA"/>
</dbReference>
<dbReference type="SUPFAM" id="SSF48008">
    <property type="entry name" value="GntR ligand-binding domain-like"/>
    <property type="match status" value="1"/>
</dbReference>
<proteinExistence type="predicted"/>
<evidence type="ECO:0000256" key="4">
    <source>
        <dbReference type="SAM" id="MobiDB-lite"/>
    </source>
</evidence>
<reference evidence="6 7" key="1">
    <citation type="submission" date="2020-02" db="EMBL/GenBank/DDBJ databases">
        <title>complete genome sequence of Rhodobacteraceae bacterium.</title>
        <authorList>
            <person name="Park J."/>
            <person name="Kim Y.-S."/>
            <person name="Kim K.-H."/>
        </authorList>
    </citation>
    <scope>NUCLEOTIDE SEQUENCE [LARGE SCALE GENOMIC DNA]</scope>
    <source>
        <strain evidence="6 7">RR4-56</strain>
    </source>
</reference>
<dbReference type="Gene3D" id="1.10.10.10">
    <property type="entry name" value="Winged helix-like DNA-binding domain superfamily/Winged helix DNA-binding domain"/>
    <property type="match status" value="1"/>
</dbReference>
<dbReference type="RefSeq" id="WP_165099840.1">
    <property type="nucleotide sequence ID" value="NZ_CP049056.1"/>
</dbReference>
<evidence type="ECO:0000313" key="6">
    <source>
        <dbReference type="EMBL" id="QIE56501.1"/>
    </source>
</evidence>
<dbReference type="Pfam" id="PF00392">
    <property type="entry name" value="GntR"/>
    <property type="match status" value="1"/>
</dbReference>
<dbReference type="AlphaFoldDB" id="A0A7L5BYH5"/>
<sequence>MAFRTKQDHVSEILRERIISGFYKRGQKLKQSDIADELDVSVTPVREALRNLEAEGYVLGLSHRGVLVPHFIIEQAEELYELRLMLERDLTVQAFPAVTQQALAELKERHRECLRAHRAEERLELRAANYRFHFRFYELANRPQTLQFVRVLWAKYPFHLLDAIDLRVTRVIGEHEEFLATLESGDVDGAAAAMVKHIKRGWEEFSRAHPRKHVDGAAAAETTPRIATKTGL</sequence>
<feature type="region of interest" description="Disordered" evidence="4">
    <location>
        <begin position="213"/>
        <end position="232"/>
    </location>
</feature>
<dbReference type="GO" id="GO:0003700">
    <property type="term" value="F:DNA-binding transcription factor activity"/>
    <property type="evidence" value="ECO:0007669"/>
    <property type="project" value="InterPro"/>
</dbReference>
<dbReference type="InterPro" id="IPR036390">
    <property type="entry name" value="WH_DNA-bd_sf"/>
</dbReference>
<gene>
    <name evidence="6" type="ORF">G5B40_14205</name>
</gene>
<keyword evidence="2" id="KW-0238">DNA-binding</keyword>